<comment type="caution">
    <text evidence="3">The sequence shown here is derived from an EMBL/GenBank/DDBJ whole genome shotgun (WGS) entry which is preliminary data.</text>
</comment>
<evidence type="ECO:0000313" key="3">
    <source>
        <dbReference type="EMBL" id="CAD6455697.1"/>
    </source>
</evidence>
<dbReference type="InterPro" id="IPR053175">
    <property type="entry name" value="DHMBA_Reg_Transcription_Factor"/>
</dbReference>
<dbReference type="SUPFAM" id="SSF57701">
    <property type="entry name" value="Zn2/Cys6 DNA-binding domain"/>
    <property type="match status" value="1"/>
</dbReference>
<sequence>MSFRGKLSKACERCRFRRLKCDLAPVTCASCTRAGVICTGYRNTEQLRFKDETNNLHRKAIAMRKTANESGNGRQPLLVIVRAVDEPRYLPIALDVQARKLFFDHYIIAGQINGLGAWDFLQPYHQSIRAPVHLQLTIDAASLAYLSHQLGSEKARLIALERYTAALGLMSKVLESKETSQKMTTLFSSLLLDLFEKLSTSQNLSDKAWTSHLRGALAIAESCEHRTMTSRALMRAFTRLNVNLLISSLAAGVALPSSFFSLREYLEANFSDEVTKDPKWHLSDIMARYVTLQSDFRVEKGARKSSLREARELDRILITFSERDATIKQSFESQPSRMVYGNMYYAYPDRYSTHTWNVVRIAHILVINFLTRNSSAEMERLELVLKGNEIASNIFASVPQYVDCMGAVKSIGQIELLEPVVPSQDSCTSHTSSHKLACYTLIFPLYVAGSVRGSDPRLWKWAIEKLRYIGSHFGIRNAEVVAQILEERSEKDPWKIYAMLGSYAFGA</sequence>
<dbReference type="PROSITE" id="PS00463">
    <property type="entry name" value="ZN2_CY6_FUNGAL_1"/>
    <property type="match status" value="1"/>
</dbReference>
<name>A0A8H2W4I5_9HELO</name>
<proteinExistence type="predicted"/>
<dbReference type="CDD" id="cd00067">
    <property type="entry name" value="GAL4"/>
    <property type="match status" value="1"/>
</dbReference>
<dbReference type="InterPro" id="IPR036864">
    <property type="entry name" value="Zn2-C6_fun-type_DNA-bd_sf"/>
</dbReference>
<dbReference type="AlphaFoldDB" id="A0A8H2W4I5"/>
<dbReference type="GO" id="GO:0000981">
    <property type="term" value="F:DNA-binding transcription factor activity, RNA polymerase II-specific"/>
    <property type="evidence" value="ECO:0007669"/>
    <property type="project" value="InterPro"/>
</dbReference>
<dbReference type="EMBL" id="CAJHIA010000037">
    <property type="protein sequence ID" value="CAD6455697.1"/>
    <property type="molecule type" value="Genomic_DNA"/>
</dbReference>
<dbReference type="Proteomes" id="UP000624404">
    <property type="component" value="Unassembled WGS sequence"/>
</dbReference>
<keyword evidence="1" id="KW-0539">Nucleus</keyword>
<evidence type="ECO:0000256" key="1">
    <source>
        <dbReference type="ARBA" id="ARBA00023242"/>
    </source>
</evidence>
<organism evidence="3 4">
    <name type="scientific">Sclerotinia trifoliorum</name>
    <dbReference type="NCBI Taxonomy" id="28548"/>
    <lineage>
        <taxon>Eukaryota</taxon>
        <taxon>Fungi</taxon>
        <taxon>Dikarya</taxon>
        <taxon>Ascomycota</taxon>
        <taxon>Pezizomycotina</taxon>
        <taxon>Leotiomycetes</taxon>
        <taxon>Helotiales</taxon>
        <taxon>Sclerotiniaceae</taxon>
        <taxon>Sclerotinia</taxon>
    </lineage>
</organism>
<dbReference type="PANTHER" id="PTHR38791">
    <property type="entry name" value="ZN(II)2CYS6 TRANSCRIPTION FACTOR (EUROFUNG)-RELATED-RELATED"/>
    <property type="match status" value="1"/>
</dbReference>
<dbReference type="InterPro" id="IPR001138">
    <property type="entry name" value="Zn2Cys6_DnaBD"/>
</dbReference>
<dbReference type="GO" id="GO:0008270">
    <property type="term" value="F:zinc ion binding"/>
    <property type="evidence" value="ECO:0007669"/>
    <property type="project" value="InterPro"/>
</dbReference>
<keyword evidence="4" id="KW-1185">Reference proteome</keyword>
<accession>A0A8H2W4I5</accession>
<dbReference type="SMART" id="SM00066">
    <property type="entry name" value="GAL4"/>
    <property type="match status" value="1"/>
</dbReference>
<gene>
    <name evidence="3" type="ORF">SCLTRI_LOCUS10302</name>
</gene>
<dbReference type="PROSITE" id="PS50048">
    <property type="entry name" value="ZN2_CY6_FUNGAL_2"/>
    <property type="match status" value="1"/>
</dbReference>
<evidence type="ECO:0000259" key="2">
    <source>
        <dbReference type="PROSITE" id="PS50048"/>
    </source>
</evidence>
<dbReference type="OrthoDB" id="5429770at2759"/>
<dbReference type="Pfam" id="PF00172">
    <property type="entry name" value="Zn_clus"/>
    <property type="match status" value="1"/>
</dbReference>
<evidence type="ECO:0000313" key="4">
    <source>
        <dbReference type="Proteomes" id="UP000624404"/>
    </source>
</evidence>
<reference evidence="3" key="1">
    <citation type="submission" date="2020-10" db="EMBL/GenBank/DDBJ databases">
        <authorList>
            <person name="Kusch S."/>
        </authorList>
    </citation>
    <scope>NUCLEOTIDE SEQUENCE</scope>
    <source>
        <strain evidence="3">SwB9</strain>
    </source>
</reference>
<protein>
    <submittedName>
        <fullName evidence="3">4eb7b0ff-dae2-4119-b606-9184a71c3267</fullName>
    </submittedName>
</protein>
<feature type="domain" description="Zn(2)-C6 fungal-type" evidence="2">
    <location>
        <begin position="10"/>
        <end position="39"/>
    </location>
</feature>
<dbReference type="Gene3D" id="4.10.240.10">
    <property type="entry name" value="Zn(2)-C6 fungal-type DNA-binding domain"/>
    <property type="match status" value="1"/>
</dbReference>
<dbReference type="PANTHER" id="PTHR38791:SF1">
    <property type="entry name" value="TRANSCRIPTION FACTOR, PUTATIVE-RELATED"/>
    <property type="match status" value="1"/>
</dbReference>